<feature type="transmembrane region" description="Helical" evidence="1">
    <location>
        <begin position="56"/>
        <end position="73"/>
    </location>
</feature>
<dbReference type="PROSITE" id="PS50822">
    <property type="entry name" value="PIWI"/>
    <property type="match status" value="1"/>
</dbReference>
<keyword evidence="4" id="KW-1185">Reference proteome</keyword>
<keyword evidence="1" id="KW-0812">Transmembrane</keyword>
<evidence type="ECO:0000313" key="4">
    <source>
        <dbReference type="Proteomes" id="UP001195769"/>
    </source>
</evidence>
<dbReference type="Proteomes" id="UP001195769">
    <property type="component" value="Unassembled WGS sequence"/>
</dbReference>
<sequence>MQIIFFRDGLSDGRYAIMGKEEIEDITGAIDDIWQNKNLKTGIKTNFLIVVSKWQVFNPFYPCASLIIYHILSRHHVRFFSFVCFRLHTAFTSVTLNLSVATTVCVLLFVAASAHGVPS</sequence>
<dbReference type="GO" id="GO:0003676">
    <property type="term" value="F:nucleic acid binding"/>
    <property type="evidence" value="ECO:0007669"/>
    <property type="project" value="InterPro"/>
</dbReference>
<keyword evidence="1" id="KW-1133">Transmembrane helix</keyword>
<comment type="caution">
    <text evidence="3">The sequence shown here is derived from an EMBL/GenBank/DDBJ whole genome shotgun (WGS) entry which is preliminary data.</text>
</comment>
<feature type="transmembrane region" description="Helical" evidence="1">
    <location>
        <begin position="94"/>
        <end position="114"/>
    </location>
</feature>
<dbReference type="GeneID" id="64663260"/>
<gene>
    <name evidence="3" type="ORF">F5891DRAFT_1203766</name>
</gene>
<dbReference type="InterPro" id="IPR036397">
    <property type="entry name" value="RNaseH_sf"/>
</dbReference>
<evidence type="ECO:0000259" key="2">
    <source>
        <dbReference type="PROSITE" id="PS50822"/>
    </source>
</evidence>
<proteinExistence type="predicted"/>
<evidence type="ECO:0000313" key="3">
    <source>
        <dbReference type="EMBL" id="KAG1882854.1"/>
    </source>
</evidence>
<accession>A0AAD4DMN0</accession>
<dbReference type="AlphaFoldDB" id="A0AAD4DMN0"/>
<protein>
    <recommendedName>
        <fullName evidence="2">Piwi domain-containing protein</fullName>
    </recommendedName>
</protein>
<organism evidence="3 4">
    <name type="scientific">Suillus fuscotomentosus</name>
    <dbReference type="NCBI Taxonomy" id="1912939"/>
    <lineage>
        <taxon>Eukaryota</taxon>
        <taxon>Fungi</taxon>
        <taxon>Dikarya</taxon>
        <taxon>Basidiomycota</taxon>
        <taxon>Agaricomycotina</taxon>
        <taxon>Agaricomycetes</taxon>
        <taxon>Agaricomycetidae</taxon>
        <taxon>Boletales</taxon>
        <taxon>Suillineae</taxon>
        <taxon>Suillaceae</taxon>
        <taxon>Suillus</taxon>
    </lineage>
</organism>
<evidence type="ECO:0000256" key="1">
    <source>
        <dbReference type="SAM" id="Phobius"/>
    </source>
</evidence>
<keyword evidence="1" id="KW-0472">Membrane</keyword>
<dbReference type="RefSeq" id="XP_041216147.1">
    <property type="nucleotide sequence ID" value="XM_041368962.1"/>
</dbReference>
<dbReference type="Gene3D" id="3.30.420.10">
    <property type="entry name" value="Ribonuclease H-like superfamily/Ribonuclease H"/>
    <property type="match status" value="1"/>
</dbReference>
<name>A0AAD4DMN0_9AGAM</name>
<dbReference type="EMBL" id="JABBWK010000563">
    <property type="protein sequence ID" value="KAG1882854.1"/>
    <property type="molecule type" value="Genomic_DNA"/>
</dbReference>
<dbReference type="InterPro" id="IPR003165">
    <property type="entry name" value="Piwi"/>
</dbReference>
<reference evidence="3" key="1">
    <citation type="journal article" date="2020" name="New Phytol.">
        <title>Comparative genomics reveals dynamic genome evolution in host specialist ectomycorrhizal fungi.</title>
        <authorList>
            <person name="Lofgren L.A."/>
            <person name="Nguyen N.H."/>
            <person name="Vilgalys R."/>
            <person name="Ruytinx J."/>
            <person name="Liao H.L."/>
            <person name="Branco S."/>
            <person name="Kuo A."/>
            <person name="LaButti K."/>
            <person name="Lipzen A."/>
            <person name="Andreopoulos W."/>
            <person name="Pangilinan J."/>
            <person name="Riley R."/>
            <person name="Hundley H."/>
            <person name="Na H."/>
            <person name="Barry K."/>
            <person name="Grigoriev I.V."/>
            <person name="Stajich J.E."/>
            <person name="Kennedy P.G."/>
        </authorList>
    </citation>
    <scope>NUCLEOTIDE SEQUENCE</scope>
    <source>
        <strain evidence="3">FC203</strain>
    </source>
</reference>
<feature type="domain" description="Piwi" evidence="2">
    <location>
        <begin position="1"/>
        <end position="81"/>
    </location>
</feature>